<proteinExistence type="predicted"/>
<dbReference type="EMBL" id="UYRU01001731">
    <property type="protein sequence ID" value="VDK32423.1"/>
    <property type="molecule type" value="Genomic_DNA"/>
</dbReference>
<dbReference type="OrthoDB" id="10479575at2759"/>
<feature type="non-terminal residue" evidence="1">
    <location>
        <position position="54"/>
    </location>
</feature>
<gene>
    <name evidence="1" type="ORF">DILT_LOCUS419</name>
</gene>
<accession>A0A3P6PRV1</accession>
<protein>
    <submittedName>
        <fullName evidence="1">Uncharacterized protein</fullName>
    </submittedName>
</protein>
<evidence type="ECO:0000313" key="2">
    <source>
        <dbReference type="Proteomes" id="UP000281553"/>
    </source>
</evidence>
<reference evidence="1 2" key="1">
    <citation type="submission" date="2018-11" db="EMBL/GenBank/DDBJ databases">
        <authorList>
            <consortium name="Pathogen Informatics"/>
        </authorList>
    </citation>
    <scope>NUCLEOTIDE SEQUENCE [LARGE SCALE GENOMIC DNA]</scope>
</reference>
<name>A0A3P6PRV1_DIBLA</name>
<dbReference type="AlphaFoldDB" id="A0A3P6PRV1"/>
<keyword evidence="2" id="KW-1185">Reference proteome</keyword>
<dbReference type="Proteomes" id="UP000281553">
    <property type="component" value="Unassembled WGS sequence"/>
</dbReference>
<organism evidence="1 2">
    <name type="scientific">Dibothriocephalus latus</name>
    <name type="common">Fish tapeworm</name>
    <name type="synonym">Diphyllobothrium latum</name>
    <dbReference type="NCBI Taxonomy" id="60516"/>
    <lineage>
        <taxon>Eukaryota</taxon>
        <taxon>Metazoa</taxon>
        <taxon>Spiralia</taxon>
        <taxon>Lophotrochozoa</taxon>
        <taxon>Platyhelminthes</taxon>
        <taxon>Cestoda</taxon>
        <taxon>Eucestoda</taxon>
        <taxon>Diphyllobothriidea</taxon>
        <taxon>Diphyllobothriidae</taxon>
        <taxon>Dibothriocephalus</taxon>
    </lineage>
</organism>
<sequence>MCHPYCLFLQVASEKGAVWGLLTERQLRLDLCMQLRLFEADVHQSLEKLRREVP</sequence>
<evidence type="ECO:0000313" key="1">
    <source>
        <dbReference type="EMBL" id="VDK32423.1"/>
    </source>
</evidence>